<dbReference type="InterPro" id="IPR039146">
    <property type="entry name" value="GPANK1"/>
</dbReference>
<feature type="domain" description="G-patch" evidence="1">
    <location>
        <begin position="238"/>
        <end position="284"/>
    </location>
</feature>
<dbReference type="GO" id="GO:0003676">
    <property type="term" value="F:nucleic acid binding"/>
    <property type="evidence" value="ECO:0007669"/>
    <property type="project" value="InterPro"/>
</dbReference>
<dbReference type="InterPro" id="IPR000467">
    <property type="entry name" value="G_patch_dom"/>
</dbReference>
<dbReference type="SUPFAM" id="SSF48403">
    <property type="entry name" value="Ankyrin repeat"/>
    <property type="match status" value="1"/>
</dbReference>
<comment type="caution">
    <text evidence="2">The sequence shown here is derived from an EMBL/GenBank/DDBJ whole genome shotgun (WGS) entry which is preliminary data.</text>
</comment>
<dbReference type="InterPro" id="IPR036770">
    <property type="entry name" value="Ankyrin_rpt-contain_sf"/>
</dbReference>
<dbReference type="SMART" id="SM00248">
    <property type="entry name" value="ANK"/>
    <property type="match status" value="1"/>
</dbReference>
<dbReference type="Proteomes" id="UP000031668">
    <property type="component" value="Unassembled WGS sequence"/>
</dbReference>
<proteinExistence type="predicted"/>
<organism evidence="2 3">
    <name type="scientific">Thelohanellus kitauei</name>
    <name type="common">Myxosporean</name>
    <dbReference type="NCBI Taxonomy" id="669202"/>
    <lineage>
        <taxon>Eukaryota</taxon>
        <taxon>Metazoa</taxon>
        <taxon>Cnidaria</taxon>
        <taxon>Myxozoa</taxon>
        <taxon>Myxosporea</taxon>
        <taxon>Bivalvulida</taxon>
        <taxon>Platysporina</taxon>
        <taxon>Myxobolidae</taxon>
        <taxon>Thelohanellus</taxon>
    </lineage>
</organism>
<dbReference type="InterPro" id="IPR002110">
    <property type="entry name" value="Ankyrin_rpt"/>
</dbReference>
<dbReference type="OrthoDB" id="4735278at2759"/>
<protein>
    <submittedName>
        <fullName evidence="2">G patch domain and ankyrin repeat-containing protein 1</fullName>
    </submittedName>
</protein>
<dbReference type="OMA" id="HEMSISH"/>
<keyword evidence="3" id="KW-1185">Reference proteome</keyword>
<sequence length="314" mass="36504">MESDSEYWALKYFKKASIETPVQISPLIQDSRQSYEKIIKEHEEKPIDQHNTEKANLETPNLDLKHEINDSLIKKFFDLCEKGLSKEISEILTNTDQPIKLLNELDQYGWSPLMCACASGSTHTVETLINYGGLSTLHYQDAGGNSAFSISEKLKFYDIAYLLRRKDKFYDSCLKNDTEKQQEIAEVLETVKYYCDVCDQFYSMPESHEMSISHLFNLSNQDDVSKIIKAHPGFVINKKNIGYQMMETVGWDETHGLGVEQQGRLYPIRVKVKNDRSGLGIKKPMMFKNKETYNKKLKKRFTQEQIESFRRSFR</sequence>
<evidence type="ECO:0000313" key="2">
    <source>
        <dbReference type="EMBL" id="KII70449.1"/>
    </source>
</evidence>
<dbReference type="PANTHER" id="PTHR20923">
    <property type="entry name" value="BAT4 PROTEIN-RELATED"/>
    <property type="match status" value="1"/>
</dbReference>
<dbReference type="PROSITE" id="PS50174">
    <property type="entry name" value="G_PATCH"/>
    <property type="match status" value="1"/>
</dbReference>
<dbReference type="AlphaFoldDB" id="A0A0C2IY94"/>
<dbReference type="PANTHER" id="PTHR20923:SF1">
    <property type="entry name" value="G PATCH DOMAIN AND ANKYRIN REPEAT-CONTAINING PROTEIN 1"/>
    <property type="match status" value="1"/>
</dbReference>
<gene>
    <name evidence="2" type="ORF">RF11_09712</name>
</gene>
<evidence type="ECO:0000259" key="1">
    <source>
        <dbReference type="PROSITE" id="PS50174"/>
    </source>
</evidence>
<reference evidence="2 3" key="1">
    <citation type="journal article" date="2014" name="Genome Biol. Evol.">
        <title>The genome of the myxosporean Thelohanellus kitauei shows adaptations to nutrient acquisition within its fish host.</title>
        <authorList>
            <person name="Yang Y."/>
            <person name="Xiong J."/>
            <person name="Zhou Z."/>
            <person name="Huo F."/>
            <person name="Miao W."/>
            <person name="Ran C."/>
            <person name="Liu Y."/>
            <person name="Zhang J."/>
            <person name="Feng J."/>
            <person name="Wang M."/>
            <person name="Wang M."/>
            <person name="Wang L."/>
            <person name="Yao B."/>
        </authorList>
    </citation>
    <scope>NUCLEOTIDE SEQUENCE [LARGE SCALE GENOMIC DNA]</scope>
    <source>
        <strain evidence="2">Wuqing</strain>
    </source>
</reference>
<name>A0A0C2IY94_THEKT</name>
<dbReference type="Gene3D" id="1.25.40.20">
    <property type="entry name" value="Ankyrin repeat-containing domain"/>
    <property type="match status" value="1"/>
</dbReference>
<evidence type="ECO:0000313" key="3">
    <source>
        <dbReference type="Proteomes" id="UP000031668"/>
    </source>
</evidence>
<dbReference type="Pfam" id="PF01585">
    <property type="entry name" value="G-patch"/>
    <property type="match status" value="1"/>
</dbReference>
<accession>A0A0C2IY94</accession>
<dbReference type="SMART" id="SM00443">
    <property type="entry name" value="G_patch"/>
    <property type="match status" value="1"/>
</dbReference>
<dbReference type="EMBL" id="JWZT01002080">
    <property type="protein sequence ID" value="KII70449.1"/>
    <property type="molecule type" value="Genomic_DNA"/>
</dbReference>